<accession>A0ABY2IY11</accession>
<keyword evidence="1" id="KW-0812">Transmembrane</keyword>
<organism evidence="2 3">
    <name type="scientific">Cryobacterium breve</name>
    <dbReference type="NCBI Taxonomy" id="1259258"/>
    <lineage>
        <taxon>Bacteria</taxon>
        <taxon>Bacillati</taxon>
        <taxon>Actinomycetota</taxon>
        <taxon>Actinomycetes</taxon>
        <taxon>Micrococcales</taxon>
        <taxon>Microbacteriaceae</taxon>
        <taxon>Cryobacterium</taxon>
    </lineage>
</organism>
<dbReference type="RefSeq" id="WP_134363840.1">
    <property type="nucleotide sequence ID" value="NZ_SOGJ01000023.1"/>
</dbReference>
<gene>
    <name evidence="2" type="ORF">E3O65_11460</name>
</gene>
<proteinExistence type="predicted"/>
<evidence type="ECO:0000256" key="1">
    <source>
        <dbReference type="SAM" id="Phobius"/>
    </source>
</evidence>
<keyword evidence="1" id="KW-0472">Membrane</keyword>
<dbReference type="Proteomes" id="UP000298355">
    <property type="component" value="Unassembled WGS sequence"/>
</dbReference>
<feature type="transmembrane region" description="Helical" evidence="1">
    <location>
        <begin position="90"/>
        <end position="114"/>
    </location>
</feature>
<evidence type="ECO:0000313" key="2">
    <source>
        <dbReference type="EMBL" id="TFC97399.1"/>
    </source>
</evidence>
<feature type="transmembrane region" description="Helical" evidence="1">
    <location>
        <begin position="65"/>
        <end position="83"/>
    </location>
</feature>
<feature type="transmembrane region" description="Helical" evidence="1">
    <location>
        <begin position="6"/>
        <end position="26"/>
    </location>
</feature>
<dbReference type="EMBL" id="SOGJ01000023">
    <property type="protein sequence ID" value="TFC97399.1"/>
    <property type="molecule type" value="Genomic_DNA"/>
</dbReference>
<keyword evidence="1" id="KW-1133">Transmembrane helix</keyword>
<protein>
    <submittedName>
        <fullName evidence="2">Uncharacterized protein</fullName>
    </submittedName>
</protein>
<feature type="transmembrane region" description="Helical" evidence="1">
    <location>
        <begin position="35"/>
        <end position="53"/>
    </location>
</feature>
<name>A0ABY2IY11_9MICO</name>
<evidence type="ECO:0000313" key="3">
    <source>
        <dbReference type="Proteomes" id="UP000298355"/>
    </source>
</evidence>
<sequence>MNTEWHFPIMIVATLLLYVGILRLILGTTTFRRRLFAVLPVAVVVVVGGMLFGKYGATVFGLPWWIYYPIPAALTVVAVPVMFRLSLLRTLAYILLAGVSSPLIHLGFSFLLGWNEYMPFWPVPSLTAW</sequence>
<keyword evidence="3" id="KW-1185">Reference proteome</keyword>
<comment type="caution">
    <text evidence="2">The sequence shown here is derived from an EMBL/GenBank/DDBJ whole genome shotgun (WGS) entry which is preliminary data.</text>
</comment>
<reference evidence="2 3" key="1">
    <citation type="submission" date="2019-03" db="EMBL/GenBank/DDBJ databases">
        <title>Genomics of glacier-inhabiting Cryobacterium strains.</title>
        <authorList>
            <person name="Liu Q."/>
            <person name="Xin Y.-H."/>
        </authorList>
    </citation>
    <scope>NUCLEOTIDE SEQUENCE [LARGE SCALE GENOMIC DNA]</scope>
    <source>
        <strain evidence="2 3">TMT4-23</strain>
    </source>
</reference>